<dbReference type="InterPro" id="IPR041539">
    <property type="entry name" value="CxC5"/>
</dbReference>
<reference evidence="2" key="1">
    <citation type="submission" date="2022-08" db="UniProtKB">
        <authorList>
            <consortium name="EnsemblMetazoa"/>
        </authorList>
    </citation>
    <scope>IDENTIFICATION</scope>
    <source>
        <strain evidence="2">05x7-T-G4-1.051#20</strain>
    </source>
</reference>
<name>A0A8W8NZD0_MAGGI</name>
<feature type="domain" description="CxC5 like cysteine cluster associated with KDZ" evidence="1">
    <location>
        <begin position="153"/>
        <end position="262"/>
    </location>
</feature>
<protein>
    <recommendedName>
        <fullName evidence="1">CxC5 like cysteine cluster associated with KDZ domain-containing protein</fullName>
    </recommendedName>
</protein>
<dbReference type="AlphaFoldDB" id="A0A8W8NZD0"/>
<keyword evidence="3" id="KW-1185">Reference proteome</keyword>
<accession>A0A8W8NZD0</accession>
<sequence>MQYILRLKYHHSLAKVSAKMEKKTAKKRKFWTPKSPKKNEVEPVRDMLRGISISRTQSCDETALIIIAKHGFEKFVTLRSACHHVPATFPNRVTFIKNIVFDLNIPGCEVEEFAASCYATKQTGVDQMTDIFQSQLLKASSHFGEPYMVFQVPNVDSCLFCGGMVYGEKPARVTIFTLQGPFPGLKSSLKCRRCHARFNADMYHEVSGPSFYYPNPEMACGNIVQASNRVGFTKDLYELLCESGNHAFVSAQAFAEIYNTVFARHISLVDQKTRQDPHSEYLNEPQCQVFMTRKNTMEAFFNGELENELRDRKLVDTVSFSEDASREKVMKHIDTLRRTELYPHPQDECSEKCKQRGCDNLRIVDGCWKLCFPHCMMAVPMEIDGYPLLHFPNVCTNEPSPNAVFCEEHLLILQRHNIPTDKKAFLEYIGCKANPGSHEDIQRVDEKVLAFMHKLMCKDERMKTTGSNAVTFQGTDKLVRKFHQHVLNSNQELPSCNKDTGEKSRLRQRSRGHFVTVTGGGHILQFNPLFKSESPSQAFMLIVQMMYSELKELTEDEQRRRLQDYTLCYDNICNVDALGAAKEDLPLPGPLSDMWKTVKKVIDRLHIRNHKDQKCHELYHPDDNLPSSYNTMAGEQTFAWMSRFKKIVNSMTQTHHLFFLHRMCVRRNKYTSSCFKEGREPVLPGVNRGITSHGL</sequence>
<evidence type="ECO:0000313" key="2">
    <source>
        <dbReference type="EnsemblMetazoa" id="G771.1:cds"/>
    </source>
</evidence>
<dbReference type="EnsemblMetazoa" id="G771.1">
    <property type="protein sequence ID" value="G771.1:cds"/>
    <property type="gene ID" value="G771"/>
</dbReference>
<dbReference type="Proteomes" id="UP000005408">
    <property type="component" value="Unassembled WGS sequence"/>
</dbReference>
<dbReference type="Pfam" id="PF18718">
    <property type="entry name" value="CxC5"/>
    <property type="match status" value="1"/>
</dbReference>
<evidence type="ECO:0000259" key="1">
    <source>
        <dbReference type="Pfam" id="PF18718"/>
    </source>
</evidence>
<evidence type="ECO:0000313" key="3">
    <source>
        <dbReference type="Proteomes" id="UP000005408"/>
    </source>
</evidence>
<proteinExistence type="predicted"/>
<organism evidence="2 3">
    <name type="scientific">Magallana gigas</name>
    <name type="common">Pacific oyster</name>
    <name type="synonym">Crassostrea gigas</name>
    <dbReference type="NCBI Taxonomy" id="29159"/>
    <lineage>
        <taxon>Eukaryota</taxon>
        <taxon>Metazoa</taxon>
        <taxon>Spiralia</taxon>
        <taxon>Lophotrochozoa</taxon>
        <taxon>Mollusca</taxon>
        <taxon>Bivalvia</taxon>
        <taxon>Autobranchia</taxon>
        <taxon>Pteriomorphia</taxon>
        <taxon>Ostreida</taxon>
        <taxon>Ostreoidea</taxon>
        <taxon>Ostreidae</taxon>
        <taxon>Magallana</taxon>
    </lineage>
</organism>